<feature type="compositionally biased region" description="Pro residues" evidence="9">
    <location>
        <begin position="18"/>
        <end position="35"/>
    </location>
</feature>
<comment type="subunit">
    <text evidence="3 8">Homodimer and heterodimers.</text>
</comment>
<keyword evidence="12" id="KW-1185">Reference proteome</keyword>
<dbReference type="InterPro" id="IPR006702">
    <property type="entry name" value="CASP_dom"/>
</dbReference>
<keyword evidence="6 8" id="KW-1133">Transmembrane helix</keyword>
<feature type="domain" description="Casparian strip membrane protein" evidence="10">
    <location>
        <begin position="270"/>
        <end position="316"/>
    </location>
</feature>
<evidence type="ECO:0000256" key="3">
    <source>
        <dbReference type="ARBA" id="ARBA00011489"/>
    </source>
</evidence>
<feature type="transmembrane region" description="Helical" evidence="8">
    <location>
        <begin position="137"/>
        <end position="157"/>
    </location>
</feature>
<organism evidence="11 12">
    <name type="scientific">Dillenia turbinata</name>
    <dbReference type="NCBI Taxonomy" id="194707"/>
    <lineage>
        <taxon>Eukaryota</taxon>
        <taxon>Viridiplantae</taxon>
        <taxon>Streptophyta</taxon>
        <taxon>Embryophyta</taxon>
        <taxon>Tracheophyta</taxon>
        <taxon>Spermatophyta</taxon>
        <taxon>Magnoliopsida</taxon>
        <taxon>eudicotyledons</taxon>
        <taxon>Gunneridae</taxon>
        <taxon>Pentapetalae</taxon>
        <taxon>Dilleniales</taxon>
        <taxon>Dilleniaceae</taxon>
        <taxon>Dillenia</taxon>
    </lineage>
</organism>
<evidence type="ECO:0000256" key="7">
    <source>
        <dbReference type="ARBA" id="ARBA00023136"/>
    </source>
</evidence>
<reference evidence="11 12" key="1">
    <citation type="submission" date="2023-12" db="EMBL/GenBank/DDBJ databases">
        <title>A high-quality genome assembly for Dillenia turbinata (Dilleniales).</title>
        <authorList>
            <person name="Chanderbali A."/>
        </authorList>
    </citation>
    <scope>NUCLEOTIDE SEQUENCE [LARGE SCALE GENOMIC DNA]</scope>
    <source>
        <strain evidence="11">LSX21</strain>
        <tissue evidence="11">Leaf</tissue>
    </source>
</reference>
<evidence type="ECO:0000313" key="11">
    <source>
        <dbReference type="EMBL" id="KAK6924864.1"/>
    </source>
</evidence>
<feature type="transmembrane region" description="Helical" evidence="8">
    <location>
        <begin position="177"/>
        <end position="200"/>
    </location>
</feature>
<evidence type="ECO:0000256" key="5">
    <source>
        <dbReference type="ARBA" id="ARBA00022692"/>
    </source>
</evidence>
<feature type="transmembrane region" description="Helical" evidence="8">
    <location>
        <begin position="307"/>
        <end position="329"/>
    </location>
</feature>
<accession>A0AAN8V1M5</accession>
<feature type="transmembrane region" description="Helical" evidence="8">
    <location>
        <begin position="267"/>
        <end position="287"/>
    </location>
</feature>
<dbReference type="EMBL" id="JBAMMX010000016">
    <property type="protein sequence ID" value="KAK6924864.1"/>
    <property type="molecule type" value="Genomic_DNA"/>
</dbReference>
<comment type="similarity">
    <text evidence="2 8">Belongs to the Casparian strip membrane proteins (CASP) family.</text>
</comment>
<evidence type="ECO:0000256" key="2">
    <source>
        <dbReference type="ARBA" id="ARBA00007651"/>
    </source>
</evidence>
<keyword evidence="5 8" id="KW-0812">Transmembrane</keyword>
<dbReference type="PANTHER" id="PTHR33573:SF50">
    <property type="entry name" value="CASP-LIKE PROTEIN 4A3"/>
    <property type="match status" value="1"/>
</dbReference>
<evidence type="ECO:0000313" key="12">
    <source>
        <dbReference type="Proteomes" id="UP001370490"/>
    </source>
</evidence>
<dbReference type="Proteomes" id="UP001370490">
    <property type="component" value="Unassembled WGS sequence"/>
</dbReference>
<dbReference type="Pfam" id="PF04535">
    <property type="entry name" value="CASP_dom"/>
    <property type="match status" value="2"/>
</dbReference>
<dbReference type="PANTHER" id="PTHR33573">
    <property type="entry name" value="CASP-LIKE PROTEIN 4A4"/>
    <property type="match status" value="1"/>
</dbReference>
<feature type="non-terminal residue" evidence="11">
    <location>
        <position position="1"/>
    </location>
</feature>
<comment type="subcellular location">
    <subcellularLocation>
        <location evidence="1 8">Cell membrane</location>
        <topology evidence="1 8">Multi-pass membrane protein</topology>
    </subcellularLocation>
</comment>
<evidence type="ECO:0000256" key="1">
    <source>
        <dbReference type="ARBA" id="ARBA00004651"/>
    </source>
</evidence>
<name>A0AAN8V1M5_9MAGN</name>
<proteinExistence type="inferred from homology"/>
<dbReference type="AlphaFoldDB" id="A0AAN8V1M5"/>
<evidence type="ECO:0000256" key="8">
    <source>
        <dbReference type="RuleBase" id="RU361233"/>
    </source>
</evidence>
<evidence type="ECO:0000256" key="4">
    <source>
        <dbReference type="ARBA" id="ARBA00022475"/>
    </source>
</evidence>
<feature type="region of interest" description="Disordered" evidence="9">
    <location>
        <begin position="1"/>
        <end position="84"/>
    </location>
</feature>
<evidence type="ECO:0000259" key="10">
    <source>
        <dbReference type="Pfam" id="PF04535"/>
    </source>
</evidence>
<feature type="domain" description="Casparian strip membrane protein" evidence="10">
    <location>
        <begin position="131"/>
        <end position="226"/>
    </location>
</feature>
<sequence length="332" mass="37353">VDSSPLRFYSPLRSEQFDPPPPPSQPPQPQQPPPEVFHQSKALTVVEKPPPAFFPLRSPSKDPAKPVFTSPPQQPESVTVKPQSQSPVVVQLNRSIRDELTAVTKVERGRGVRDGEGRALNLLWRSAREKLLKKVELGFRVLEAVLCLISFSVLAADKTQGWSGDSFDRYKEYRYCVAINVIAFVYSGFQACDLAYNWVAGKRVVQYHLRRHFDFAIDQAKYTLLFQFELPCMLAICFSTMTHAKDAFNYHEGINYDRPSYANISELLMLTLAYLLMSASSAAASRVDDWVSNWGKDKFTEMATASISLSFLAFFAFATSSLISGYNLIARD</sequence>
<protein>
    <recommendedName>
        <fullName evidence="8">CASP-like protein</fullName>
    </recommendedName>
</protein>
<dbReference type="GO" id="GO:0005886">
    <property type="term" value="C:plasma membrane"/>
    <property type="evidence" value="ECO:0007669"/>
    <property type="project" value="UniProtKB-SubCell"/>
</dbReference>
<evidence type="ECO:0000256" key="6">
    <source>
        <dbReference type="ARBA" id="ARBA00022989"/>
    </source>
</evidence>
<comment type="caution">
    <text evidence="11">The sequence shown here is derived from an EMBL/GenBank/DDBJ whole genome shotgun (WGS) entry which is preliminary data.</text>
</comment>
<gene>
    <name evidence="11" type="ORF">RJ641_009190</name>
</gene>
<keyword evidence="7 8" id="KW-0472">Membrane</keyword>
<keyword evidence="4 8" id="KW-1003">Cell membrane</keyword>
<evidence type="ECO:0000256" key="9">
    <source>
        <dbReference type="SAM" id="MobiDB-lite"/>
    </source>
</evidence>